<dbReference type="InterPro" id="IPR001647">
    <property type="entry name" value="HTH_TetR"/>
</dbReference>
<dbReference type="InterPro" id="IPR036271">
    <property type="entry name" value="Tet_transcr_reg_TetR-rel_C_sf"/>
</dbReference>
<name>A0A6L5QHQ2_9BURK</name>
<dbReference type="GO" id="GO:0003677">
    <property type="term" value="F:DNA binding"/>
    <property type="evidence" value="ECO:0007669"/>
    <property type="project" value="UniProtKB-UniRule"/>
</dbReference>
<dbReference type="PROSITE" id="PS50977">
    <property type="entry name" value="HTH_TETR_2"/>
    <property type="match status" value="1"/>
</dbReference>
<proteinExistence type="predicted"/>
<evidence type="ECO:0000256" key="1">
    <source>
        <dbReference type="ARBA" id="ARBA00023015"/>
    </source>
</evidence>
<keyword evidence="2 4" id="KW-0238">DNA-binding</keyword>
<comment type="caution">
    <text evidence="6">The sequence shown here is derived from an EMBL/GenBank/DDBJ whole genome shotgun (WGS) entry which is preliminary data.</text>
</comment>
<dbReference type="EMBL" id="WKJM01000012">
    <property type="protein sequence ID" value="MRX09343.1"/>
    <property type="molecule type" value="Genomic_DNA"/>
</dbReference>
<evidence type="ECO:0000313" key="7">
    <source>
        <dbReference type="Proteomes" id="UP000481037"/>
    </source>
</evidence>
<evidence type="ECO:0000256" key="3">
    <source>
        <dbReference type="ARBA" id="ARBA00023163"/>
    </source>
</evidence>
<dbReference type="Proteomes" id="UP000481037">
    <property type="component" value="Unassembled WGS sequence"/>
</dbReference>
<dbReference type="PANTHER" id="PTHR47506:SF1">
    <property type="entry name" value="HTH-TYPE TRANSCRIPTIONAL REGULATOR YJDC"/>
    <property type="match status" value="1"/>
</dbReference>
<keyword evidence="7" id="KW-1185">Reference proteome</keyword>
<feature type="domain" description="HTH tetR-type" evidence="5">
    <location>
        <begin position="6"/>
        <end position="66"/>
    </location>
</feature>
<sequence>MSGMSSDTANRILDTAQHLIVTRGYNAFSYADIAEVVSVSKPSIHFHFATKAELVRQLLLRYRDTVQVNLAQLAAQVPDPVAQLRAYAGHWEKCIRDGTAPFCLCAMLASELLSLPSEVAAEVKLYFGDLAAWLTHTLEQGAAQGGVIVPRGAALEAESFMASAHGAMLSARVFGNADVFARIVGDAIDRLLVK</sequence>
<evidence type="ECO:0000256" key="4">
    <source>
        <dbReference type="PROSITE-ProRule" id="PRU00335"/>
    </source>
</evidence>
<reference evidence="6 7" key="1">
    <citation type="submission" date="2019-11" db="EMBL/GenBank/DDBJ databases">
        <title>Novel species isolated from a subtropical stream in China.</title>
        <authorList>
            <person name="Lu H."/>
        </authorList>
    </citation>
    <scope>NUCLEOTIDE SEQUENCE [LARGE SCALE GENOMIC DNA]</scope>
    <source>
        <strain evidence="6 7">FT25W</strain>
    </source>
</reference>
<dbReference type="Pfam" id="PF00440">
    <property type="entry name" value="TetR_N"/>
    <property type="match status" value="1"/>
</dbReference>
<accession>A0A6L5QHQ2</accession>
<dbReference type="SUPFAM" id="SSF48498">
    <property type="entry name" value="Tetracyclin repressor-like, C-terminal domain"/>
    <property type="match status" value="1"/>
</dbReference>
<dbReference type="PANTHER" id="PTHR47506">
    <property type="entry name" value="TRANSCRIPTIONAL REGULATORY PROTEIN"/>
    <property type="match status" value="1"/>
</dbReference>
<dbReference type="AlphaFoldDB" id="A0A6L5QHQ2"/>
<evidence type="ECO:0000256" key="2">
    <source>
        <dbReference type="ARBA" id="ARBA00023125"/>
    </source>
</evidence>
<keyword evidence="1" id="KW-0805">Transcription regulation</keyword>
<evidence type="ECO:0000259" key="5">
    <source>
        <dbReference type="PROSITE" id="PS50977"/>
    </source>
</evidence>
<dbReference type="SUPFAM" id="SSF46689">
    <property type="entry name" value="Homeodomain-like"/>
    <property type="match status" value="1"/>
</dbReference>
<dbReference type="Gene3D" id="1.10.357.10">
    <property type="entry name" value="Tetracycline Repressor, domain 2"/>
    <property type="match status" value="1"/>
</dbReference>
<dbReference type="InterPro" id="IPR009057">
    <property type="entry name" value="Homeodomain-like_sf"/>
</dbReference>
<organism evidence="6 7">
    <name type="scientific">Duganella alba</name>
    <dbReference type="NCBI Taxonomy" id="2666081"/>
    <lineage>
        <taxon>Bacteria</taxon>
        <taxon>Pseudomonadati</taxon>
        <taxon>Pseudomonadota</taxon>
        <taxon>Betaproteobacteria</taxon>
        <taxon>Burkholderiales</taxon>
        <taxon>Oxalobacteraceae</taxon>
        <taxon>Telluria group</taxon>
        <taxon>Duganella</taxon>
    </lineage>
</organism>
<feature type="DNA-binding region" description="H-T-H motif" evidence="4">
    <location>
        <begin position="29"/>
        <end position="48"/>
    </location>
</feature>
<keyword evidence="3" id="KW-0804">Transcription</keyword>
<protein>
    <submittedName>
        <fullName evidence="6">TetR family transcriptional regulator</fullName>
    </submittedName>
</protein>
<dbReference type="PRINTS" id="PR00455">
    <property type="entry name" value="HTHTETR"/>
</dbReference>
<evidence type="ECO:0000313" key="6">
    <source>
        <dbReference type="EMBL" id="MRX09343.1"/>
    </source>
</evidence>
<gene>
    <name evidence="6" type="ORF">GJ697_15995</name>
</gene>